<dbReference type="PANTHER" id="PTHR11571">
    <property type="entry name" value="GLUTATHIONE S-TRANSFERASE"/>
    <property type="match status" value="1"/>
</dbReference>
<proteinExistence type="predicted"/>
<dbReference type="Gene3D" id="1.20.1050.10">
    <property type="match status" value="1"/>
</dbReference>
<dbReference type="InterPro" id="IPR036249">
    <property type="entry name" value="Thioredoxin-like_sf"/>
</dbReference>
<dbReference type="SUPFAM" id="SSF47616">
    <property type="entry name" value="GST C-terminal domain-like"/>
    <property type="match status" value="1"/>
</dbReference>
<evidence type="ECO:0000313" key="3">
    <source>
        <dbReference type="Proteomes" id="UP001159405"/>
    </source>
</evidence>
<comment type="caution">
    <text evidence="2">The sequence shown here is derived from an EMBL/GenBank/DDBJ whole genome shotgun (WGS) entry which is preliminary data.</text>
</comment>
<evidence type="ECO:0000313" key="2">
    <source>
        <dbReference type="EMBL" id="CAH3109247.1"/>
    </source>
</evidence>
<dbReference type="InterPro" id="IPR004045">
    <property type="entry name" value="Glutathione_S-Trfase_N"/>
</dbReference>
<dbReference type="PROSITE" id="PS50404">
    <property type="entry name" value="GST_NTER"/>
    <property type="match status" value="1"/>
</dbReference>
<sequence length="157" mass="17535">MPHEVKSTHALHSHYKYKHLSWGKYDEEKKRPDLRLDNVFGSYQAGVSPEGGIAPFGQLPLLEITDDSSPKPILLCQSVAIMRYLAVEFGLAPESNLEKALADMVVDAVMQIRAKIRKCRFTTDATLKEKLLKEFQGALPNDLKNLEKILQGNSGGK</sequence>
<accession>A0ABN8NH65</accession>
<dbReference type="SUPFAM" id="SSF52833">
    <property type="entry name" value="Thioredoxin-like"/>
    <property type="match status" value="1"/>
</dbReference>
<dbReference type="InterPro" id="IPR050213">
    <property type="entry name" value="GST_superfamily"/>
</dbReference>
<name>A0ABN8NH65_9CNID</name>
<gene>
    <name evidence="2" type="ORF">PLOB_00017658</name>
</gene>
<reference evidence="2 3" key="1">
    <citation type="submission" date="2022-05" db="EMBL/GenBank/DDBJ databases">
        <authorList>
            <consortium name="Genoscope - CEA"/>
            <person name="William W."/>
        </authorList>
    </citation>
    <scope>NUCLEOTIDE SEQUENCE [LARGE SCALE GENOMIC DNA]</scope>
</reference>
<evidence type="ECO:0000259" key="1">
    <source>
        <dbReference type="PROSITE" id="PS50404"/>
    </source>
</evidence>
<organism evidence="2 3">
    <name type="scientific">Porites lobata</name>
    <dbReference type="NCBI Taxonomy" id="104759"/>
    <lineage>
        <taxon>Eukaryota</taxon>
        <taxon>Metazoa</taxon>
        <taxon>Cnidaria</taxon>
        <taxon>Anthozoa</taxon>
        <taxon>Hexacorallia</taxon>
        <taxon>Scleractinia</taxon>
        <taxon>Fungiina</taxon>
        <taxon>Poritidae</taxon>
        <taxon>Porites</taxon>
    </lineage>
</organism>
<keyword evidence="3" id="KW-1185">Reference proteome</keyword>
<dbReference type="EMBL" id="CALNXK010000021">
    <property type="protein sequence ID" value="CAH3109247.1"/>
    <property type="molecule type" value="Genomic_DNA"/>
</dbReference>
<dbReference type="InterPro" id="IPR036282">
    <property type="entry name" value="Glutathione-S-Trfase_C_sf"/>
</dbReference>
<protein>
    <recommendedName>
        <fullName evidence="1">GST N-terminal domain-containing protein</fullName>
    </recommendedName>
</protein>
<feature type="domain" description="GST N-terminal" evidence="1">
    <location>
        <begin position="1"/>
        <end position="93"/>
    </location>
</feature>
<dbReference type="PANTHER" id="PTHR11571:SF150">
    <property type="entry name" value="GLUTATHIONE S-TRANSFERASE"/>
    <property type="match status" value="1"/>
</dbReference>
<dbReference type="Gene3D" id="3.40.30.10">
    <property type="entry name" value="Glutaredoxin"/>
    <property type="match status" value="1"/>
</dbReference>
<dbReference type="Proteomes" id="UP001159405">
    <property type="component" value="Unassembled WGS sequence"/>
</dbReference>